<evidence type="ECO:0000313" key="1">
    <source>
        <dbReference type="EMBL" id="TEB30396.1"/>
    </source>
</evidence>
<organism evidence="1 2">
    <name type="scientific">Coprinellus micaceus</name>
    <name type="common">Glistening ink-cap mushroom</name>
    <name type="synonym">Coprinus micaceus</name>
    <dbReference type="NCBI Taxonomy" id="71717"/>
    <lineage>
        <taxon>Eukaryota</taxon>
        <taxon>Fungi</taxon>
        <taxon>Dikarya</taxon>
        <taxon>Basidiomycota</taxon>
        <taxon>Agaricomycotina</taxon>
        <taxon>Agaricomycetes</taxon>
        <taxon>Agaricomycetidae</taxon>
        <taxon>Agaricales</taxon>
        <taxon>Agaricineae</taxon>
        <taxon>Psathyrellaceae</taxon>
        <taxon>Coprinellus</taxon>
    </lineage>
</organism>
<evidence type="ECO:0000313" key="2">
    <source>
        <dbReference type="Proteomes" id="UP000298030"/>
    </source>
</evidence>
<protein>
    <submittedName>
        <fullName evidence="1">Uncharacterized protein</fullName>
    </submittedName>
</protein>
<reference evidence="1 2" key="1">
    <citation type="journal article" date="2019" name="Nat. Ecol. Evol.">
        <title>Megaphylogeny resolves global patterns of mushroom evolution.</title>
        <authorList>
            <person name="Varga T."/>
            <person name="Krizsan K."/>
            <person name="Foldi C."/>
            <person name="Dima B."/>
            <person name="Sanchez-Garcia M."/>
            <person name="Sanchez-Ramirez S."/>
            <person name="Szollosi G.J."/>
            <person name="Szarkandi J.G."/>
            <person name="Papp V."/>
            <person name="Albert L."/>
            <person name="Andreopoulos W."/>
            <person name="Angelini C."/>
            <person name="Antonin V."/>
            <person name="Barry K.W."/>
            <person name="Bougher N.L."/>
            <person name="Buchanan P."/>
            <person name="Buyck B."/>
            <person name="Bense V."/>
            <person name="Catcheside P."/>
            <person name="Chovatia M."/>
            <person name="Cooper J."/>
            <person name="Damon W."/>
            <person name="Desjardin D."/>
            <person name="Finy P."/>
            <person name="Geml J."/>
            <person name="Haridas S."/>
            <person name="Hughes K."/>
            <person name="Justo A."/>
            <person name="Karasinski D."/>
            <person name="Kautmanova I."/>
            <person name="Kiss B."/>
            <person name="Kocsube S."/>
            <person name="Kotiranta H."/>
            <person name="LaButti K.M."/>
            <person name="Lechner B.E."/>
            <person name="Liimatainen K."/>
            <person name="Lipzen A."/>
            <person name="Lukacs Z."/>
            <person name="Mihaltcheva S."/>
            <person name="Morgado L.N."/>
            <person name="Niskanen T."/>
            <person name="Noordeloos M.E."/>
            <person name="Ohm R.A."/>
            <person name="Ortiz-Santana B."/>
            <person name="Ovrebo C."/>
            <person name="Racz N."/>
            <person name="Riley R."/>
            <person name="Savchenko A."/>
            <person name="Shiryaev A."/>
            <person name="Soop K."/>
            <person name="Spirin V."/>
            <person name="Szebenyi C."/>
            <person name="Tomsovsky M."/>
            <person name="Tulloss R.E."/>
            <person name="Uehling J."/>
            <person name="Grigoriev I.V."/>
            <person name="Vagvolgyi C."/>
            <person name="Papp T."/>
            <person name="Martin F.M."/>
            <person name="Miettinen O."/>
            <person name="Hibbett D.S."/>
            <person name="Nagy L.G."/>
        </authorList>
    </citation>
    <scope>NUCLEOTIDE SEQUENCE [LARGE SCALE GENOMIC DNA]</scope>
    <source>
        <strain evidence="1 2">FP101781</strain>
    </source>
</reference>
<dbReference type="Proteomes" id="UP000298030">
    <property type="component" value="Unassembled WGS sequence"/>
</dbReference>
<comment type="caution">
    <text evidence="1">The sequence shown here is derived from an EMBL/GenBank/DDBJ whole genome shotgun (WGS) entry which is preliminary data.</text>
</comment>
<sequence length="64" mass="7070">MNALLGAIGHLPDCIHTMTFISPLDFRLLSFRDSLSVSRHCSPSFAIFPLSGLADIELGRRAHF</sequence>
<proteinExistence type="predicted"/>
<keyword evidence="2" id="KW-1185">Reference proteome</keyword>
<gene>
    <name evidence="1" type="ORF">FA13DRAFT_1733709</name>
</gene>
<name>A0A4Y7T886_COPMI</name>
<dbReference type="AlphaFoldDB" id="A0A4Y7T886"/>
<accession>A0A4Y7T886</accession>
<dbReference type="EMBL" id="QPFP01000023">
    <property type="protein sequence ID" value="TEB30396.1"/>
    <property type="molecule type" value="Genomic_DNA"/>
</dbReference>